<name>A0A7W7G8H4_9ACTN</name>
<reference evidence="1 2" key="1">
    <citation type="submission" date="2020-08" db="EMBL/GenBank/DDBJ databases">
        <title>Sequencing the genomes of 1000 actinobacteria strains.</title>
        <authorList>
            <person name="Klenk H.-P."/>
        </authorList>
    </citation>
    <scope>NUCLEOTIDE SEQUENCE [LARGE SCALE GENOMIC DNA]</scope>
    <source>
        <strain evidence="1 2">DSM 45784</strain>
    </source>
</reference>
<dbReference type="Proteomes" id="UP000542210">
    <property type="component" value="Unassembled WGS sequence"/>
</dbReference>
<keyword evidence="2" id="KW-1185">Reference proteome</keyword>
<sequence>MFSTLRTPWWIAGGYAIELAVGRPFRDHSDVDVLLLRRDQLAAHKALPSWELWAADPPGVLRPWTAGEILPGTVHDVWCRPGPVDPWRVQVMLDESDGRDWISRRDQRVRMPIGEVGRVSAEGVPYLAPEVQLFYKAKRPRAKDEQDFGETLPVLGPGRRRWLAEAISLAYGDHPWLARLRG</sequence>
<evidence type="ECO:0008006" key="3">
    <source>
        <dbReference type="Google" id="ProtNLM"/>
    </source>
</evidence>
<protein>
    <recommendedName>
        <fullName evidence="3">Amino acid transporter</fullName>
    </recommendedName>
</protein>
<dbReference type="InterPro" id="IPR019646">
    <property type="entry name" value="Aminoglyc_AdlTrfase"/>
</dbReference>
<organism evidence="1 2">
    <name type="scientific">Sphaerisporangium siamense</name>
    <dbReference type="NCBI Taxonomy" id="795645"/>
    <lineage>
        <taxon>Bacteria</taxon>
        <taxon>Bacillati</taxon>
        <taxon>Actinomycetota</taxon>
        <taxon>Actinomycetes</taxon>
        <taxon>Streptosporangiales</taxon>
        <taxon>Streptosporangiaceae</taxon>
        <taxon>Sphaerisporangium</taxon>
    </lineage>
</organism>
<evidence type="ECO:0000313" key="1">
    <source>
        <dbReference type="EMBL" id="MBB4701783.1"/>
    </source>
</evidence>
<evidence type="ECO:0000313" key="2">
    <source>
        <dbReference type="Proteomes" id="UP000542210"/>
    </source>
</evidence>
<gene>
    <name evidence="1" type="ORF">BJ982_003327</name>
</gene>
<dbReference type="EMBL" id="JACHND010000001">
    <property type="protein sequence ID" value="MBB4701783.1"/>
    <property type="molecule type" value="Genomic_DNA"/>
</dbReference>
<dbReference type="AlphaFoldDB" id="A0A7W7G8H4"/>
<comment type="caution">
    <text evidence="1">The sequence shown here is derived from an EMBL/GenBank/DDBJ whole genome shotgun (WGS) entry which is preliminary data.</text>
</comment>
<dbReference type="Gene3D" id="3.30.460.40">
    <property type="match status" value="1"/>
</dbReference>
<proteinExistence type="predicted"/>
<accession>A0A7W7G8H4</accession>
<dbReference type="Pfam" id="PF10706">
    <property type="entry name" value="Aminoglyc_resit"/>
    <property type="match status" value="1"/>
</dbReference>